<dbReference type="CDD" id="cd07042">
    <property type="entry name" value="STAS_SulP_like_sulfate_transporter"/>
    <property type="match status" value="1"/>
</dbReference>
<dbReference type="AlphaFoldDB" id="A0A2C9D8M5"/>
<reference evidence="8" key="1">
    <citation type="submission" date="2017-09" db="EMBL/GenBank/DDBJ databases">
        <title>Genome sequence of Nannocystis excedens DSM 71.</title>
        <authorList>
            <person name="Blom J."/>
        </authorList>
    </citation>
    <scope>NUCLEOTIDE SEQUENCE [LARGE SCALE GENOMIC DNA]</scope>
    <source>
        <strain evidence="8">type strain: E19</strain>
    </source>
</reference>
<dbReference type="GO" id="GO:0016020">
    <property type="term" value="C:membrane"/>
    <property type="evidence" value="ECO:0007669"/>
    <property type="project" value="UniProtKB-SubCell"/>
</dbReference>
<dbReference type="InterPro" id="IPR036513">
    <property type="entry name" value="STAS_dom_sf"/>
</dbReference>
<dbReference type="PROSITE" id="PS50801">
    <property type="entry name" value="STAS"/>
    <property type="match status" value="1"/>
</dbReference>
<keyword evidence="3 5" id="KW-1133">Transmembrane helix</keyword>
<gene>
    <name evidence="7" type="primary">dauA</name>
    <name evidence="7" type="ORF">HDIA_2947</name>
</gene>
<dbReference type="Pfam" id="PF00916">
    <property type="entry name" value="Sulfate_transp"/>
    <property type="match status" value="1"/>
</dbReference>
<dbReference type="InterPro" id="IPR011547">
    <property type="entry name" value="SLC26A/SulP_dom"/>
</dbReference>
<keyword evidence="4 5" id="KW-0472">Membrane</keyword>
<evidence type="ECO:0000256" key="5">
    <source>
        <dbReference type="SAM" id="Phobius"/>
    </source>
</evidence>
<dbReference type="InterPro" id="IPR002645">
    <property type="entry name" value="STAS_dom"/>
</dbReference>
<evidence type="ECO:0000256" key="1">
    <source>
        <dbReference type="ARBA" id="ARBA00004141"/>
    </source>
</evidence>
<dbReference type="GO" id="GO:0055085">
    <property type="term" value="P:transmembrane transport"/>
    <property type="evidence" value="ECO:0007669"/>
    <property type="project" value="InterPro"/>
</dbReference>
<feature type="transmembrane region" description="Helical" evidence="5">
    <location>
        <begin position="182"/>
        <end position="206"/>
    </location>
</feature>
<protein>
    <submittedName>
        <fullName evidence="7">Dicarboxylic acid uptake system A</fullName>
    </submittedName>
</protein>
<dbReference type="SUPFAM" id="SSF52091">
    <property type="entry name" value="SpoIIaa-like"/>
    <property type="match status" value="1"/>
</dbReference>
<dbReference type="Gene3D" id="3.30.750.24">
    <property type="entry name" value="STAS domain"/>
    <property type="match status" value="1"/>
</dbReference>
<feature type="transmembrane region" description="Helical" evidence="5">
    <location>
        <begin position="43"/>
        <end position="64"/>
    </location>
</feature>
<evidence type="ECO:0000313" key="8">
    <source>
        <dbReference type="Proteomes" id="UP000223606"/>
    </source>
</evidence>
<evidence type="ECO:0000259" key="6">
    <source>
        <dbReference type="PROSITE" id="PS50801"/>
    </source>
</evidence>
<sequence length="561" mass="59524">METATRKTMTTPPKSPSYADIFTPKLISCFREGYTLQTLRADAIAGLTVAIVALPLSMAIAIASGVPPERGLFTAIVGGLLISALGGSRFQIGGPTAAFIVVVFNVVQRHGYDGLALATLMAGLLLVIIGALRLGTYIKYIPYPVVTGFTSGIAVSILASQFKDIMGLDVSLPGDFLPKMMLLVQHAGETVPAAVLVTVLALGIIIGTKRFRPHWPGFLIAVVVASAVTYLLDLHVATIASRFGGVPRTLPSPAMPAFDLNLVKELLPDAITIALLAGIESLLSAVVADGMTGRRHRSNCELVAQGVANCASVFFGGISATGAIARTATNIRSGGRTPVAGILHAVFLLLFMAVAAPLLGYIPLAALAAILVMVAWNISEIRHIRHILGRATMGDRFVLVSTFLLTVFVDLTVAIEFGVVAAAILFVHRMAEAVEVETHEHLIDEDEADILNRPDATTPGDVVVYTISGPFFFGAAQRLSSILDRIGDTPKRYILDMSTVPFVDATGGSALSSFFDTAHGRNAEVVIVGARDHVIRDIRHLTHESALQPHFMASREEALKL</sequence>
<feature type="transmembrane region" description="Helical" evidence="5">
    <location>
        <begin position="112"/>
        <end position="134"/>
    </location>
</feature>
<evidence type="ECO:0000256" key="2">
    <source>
        <dbReference type="ARBA" id="ARBA00022692"/>
    </source>
</evidence>
<feature type="transmembrane region" description="Helical" evidence="5">
    <location>
        <begin position="397"/>
        <end position="427"/>
    </location>
</feature>
<dbReference type="PANTHER" id="PTHR11814">
    <property type="entry name" value="SULFATE TRANSPORTER"/>
    <property type="match status" value="1"/>
</dbReference>
<dbReference type="InterPro" id="IPR001902">
    <property type="entry name" value="SLC26A/SulP_fam"/>
</dbReference>
<organism evidence="7 8">
    <name type="scientific">Hartmannibacter diazotrophicus</name>
    <dbReference type="NCBI Taxonomy" id="1482074"/>
    <lineage>
        <taxon>Bacteria</taxon>
        <taxon>Pseudomonadati</taxon>
        <taxon>Pseudomonadota</taxon>
        <taxon>Alphaproteobacteria</taxon>
        <taxon>Hyphomicrobiales</taxon>
        <taxon>Pleomorphomonadaceae</taxon>
        <taxon>Hartmannibacter</taxon>
    </lineage>
</organism>
<keyword evidence="2 5" id="KW-0812">Transmembrane</keyword>
<feature type="domain" description="STAS" evidence="6">
    <location>
        <begin position="452"/>
        <end position="561"/>
    </location>
</feature>
<evidence type="ECO:0000256" key="3">
    <source>
        <dbReference type="ARBA" id="ARBA00022989"/>
    </source>
</evidence>
<dbReference type="Pfam" id="PF01740">
    <property type="entry name" value="STAS"/>
    <property type="match status" value="1"/>
</dbReference>
<evidence type="ECO:0000256" key="4">
    <source>
        <dbReference type="ARBA" id="ARBA00023136"/>
    </source>
</evidence>
<dbReference type="Proteomes" id="UP000223606">
    <property type="component" value="Chromosome 1"/>
</dbReference>
<comment type="subcellular location">
    <subcellularLocation>
        <location evidence="1">Membrane</location>
        <topology evidence="1">Multi-pass membrane protein</topology>
    </subcellularLocation>
</comment>
<proteinExistence type="predicted"/>
<keyword evidence="8" id="KW-1185">Reference proteome</keyword>
<dbReference type="EMBL" id="LT960614">
    <property type="protein sequence ID" value="SON56488.1"/>
    <property type="molecule type" value="Genomic_DNA"/>
</dbReference>
<accession>A0A2C9D8M5</accession>
<dbReference type="KEGG" id="hdi:HDIA_2947"/>
<feature type="transmembrane region" description="Helical" evidence="5">
    <location>
        <begin position="345"/>
        <end position="376"/>
    </location>
</feature>
<feature type="transmembrane region" description="Helical" evidence="5">
    <location>
        <begin position="270"/>
        <end position="290"/>
    </location>
</feature>
<feature type="transmembrane region" description="Helical" evidence="5">
    <location>
        <begin position="218"/>
        <end position="240"/>
    </location>
</feature>
<evidence type="ECO:0000313" key="7">
    <source>
        <dbReference type="EMBL" id="SON56488.1"/>
    </source>
</evidence>
<name>A0A2C9D8M5_9HYPH</name>